<comment type="similarity">
    <text evidence="1">Belongs to the ABC transporter superfamily.</text>
</comment>
<proteinExistence type="inferred from homology"/>
<dbReference type="PANTHER" id="PTHR43335:SF8">
    <property type="entry name" value="ABC TRANSPORTER, ATP-BINDING PROTEIN"/>
    <property type="match status" value="1"/>
</dbReference>
<evidence type="ECO:0000313" key="7">
    <source>
        <dbReference type="Proteomes" id="UP000358366"/>
    </source>
</evidence>
<keyword evidence="4 6" id="KW-0067">ATP-binding</keyword>
<dbReference type="SMART" id="SM00382">
    <property type="entry name" value="AAA"/>
    <property type="match status" value="1"/>
</dbReference>
<evidence type="ECO:0000259" key="5">
    <source>
        <dbReference type="PROSITE" id="PS50893"/>
    </source>
</evidence>
<dbReference type="InterPro" id="IPR027417">
    <property type="entry name" value="P-loop_NTPase"/>
</dbReference>
<dbReference type="Gene3D" id="3.40.50.300">
    <property type="entry name" value="P-loop containing nucleotide triphosphate hydrolases"/>
    <property type="match status" value="1"/>
</dbReference>
<dbReference type="GO" id="GO:0005524">
    <property type="term" value="F:ATP binding"/>
    <property type="evidence" value="ECO:0007669"/>
    <property type="project" value="UniProtKB-KW"/>
</dbReference>
<evidence type="ECO:0000256" key="4">
    <source>
        <dbReference type="ARBA" id="ARBA00022840"/>
    </source>
</evidence>
<evidence type="ECO:0000256" key="3">
    <source>
        <dbReference type="ARBA" id="ARBA00022741"/>
    </source>
</evidence>
<accession>A0A564U5H9</accession>
<organism evidence="6 7">
    <name type="scientific">Dorea formicigenerans</name>
    <dbReference type="NCBI Taxonomy" id="39486"/>
    <lineage>
        <taxon>Bacteria</taxon>
        <taxon>Bacillati</taxon>
        <taxon>Bacillota</taxon>
        <taxon>Clostridia</taxon>
        <taxon>Lachnospirales</taxon>
        <taxon>Lachnospiraceae</taxon>
        <taxon>Dorea</taxon>
    </lineage>
</organism>
<keyword evidence="2" id="KW-0813">Transport</keyword>
<dbReference type="EMBL" id="CABHNI010000038">
    <property type="protein sequence ID" value="VUX14756.1"/>
    <property type="molecule type" value="Genomic_DNA"/>
</dbReference>
<dbReference type="SUPFAM" id="SSF52540">
    <property type="entry name" value="P-loop containing nucleoside triphosphate hydrolases"/>
    <property type="match status" value="1"/>
</dbReference>
<dbReference type="InterPro" id="IPR003439">
    <property type="entry name" value="ABC_transporter-like_ATP-bd"/>
</dbReference>
<dbReference type="InterPro" id="IPR003593">
    <property type="entry name" value="AAA+_ATPase"/>
</dbReference>
<keyword evidence="3" id="KW-0547">Nucleotide-binding</keyword>
<dbReference type="PANTHER" id="PTHR43335">
    <property type="entry name" value="ABC TRANSPORTER, ATP-BINDING PROTEIN"/>
    <property type="match status" value="1"/>
</dbReference>
<protein>
    <submittedName>
        <fullName evidence="6">Putative ABC transporter ATP-binding protein YxlF</fullName>
        <ecNumber evidence="6">3.6.3.-</ecNumber>
    </submittedName>
</protein>
<dbReference type="InterPro" id="IPR017871">
    <property type="entry name" value="ABC_transporter-like_CS"/>
</dbReference>
<feature type="domain" description="ABC transporter" evidence="5">
    <location>
        <begin position="2"/>
        <end position="222"/>
    </location>
</feature>
<evidence type="ECO:0000313" key="6">
    <source>
        <dbReference type="EMBL" id="VUX14756.1"/>
    </source>
</evidence>
<keyword evidence="6" id="KW-0378">Hydrolase</keyword>
<dbReference type="GO" id="GO:0016887">
    <property type="term" value="F:ATP hydrolysis activity"/>
    <property type="evidence" value="ECO:0007669"/>
    <property type="project" value="InterPro"/>
</dbReference>
<dbReference type="PROSITE" id="PS00211">
    <property type="entry name" value="ABC_TRANSPORTER_1"/>
    <property type="match status" value="1"/>
</dbReference>
<name>A0A564U5H9_9FIRM</name>
<reference evidence="6 7" key="1">
    <citation type="submission" date="2019-07" db="EMBL/GenBank/DDBJ databases">
        <authorList>
            <person name="Hibberd C M."/>
            <person name="Gehrig L. J."/>
            <person name="Chang H.-W."/>
            <person name="Venkatesh S."/>
        </authorList>
    </citation>
    <scope>NUCLEOTIDE SEQUENCE [LARGE SCALE GENOMIC DNA]</scope>
    <source>
        <strain evidence="6">Dorea_formicigenerans_SSTS_Bg7063</strain>
    </source>
</reference>
<evidence type="ECO:0000256" key="2">
    <source>
        <dbReference type="ARBA" id="ARBA00022448"/>
    </source>
</evidence>
<dbReference type="Proteomes" id="UP000358366">
    <property type="component" value="Unassembled WGS sequence"/>
</dbReference>
<dbReference type="RefSeq" id="WP_144125056.1">
    <property type="nucleotide sequence ID" value="NZ_CABHNI010000038.1"/>
</dbReference>
<dbReference type="AlphaFoldDB" id="A0A564U5H9"/>
<dbReference type="EC" id="3.6.3.-" evidence="6"/>
<dbReference type="Pfam" id="PF00005">
    <property type="entry name" value="ABC_tran"/>
    <property type="match status" value="1"/>
</dbReference>
<gene>
    <name evidence="6" type="primary">yxlF_6</name>
    <name evidence="6" type="ORF">DFSSTS7063_02114</name>
</gene>
<evidence type="ECO:0000256" key="1">
    <source>
        <dbReference type="ARBA" id="ARBA00005417"/>
    </source>
</evidence>
<dbReference type="PROSITE" id="PS50893">
    <property type="entry name" value="ABC_TRANSPORTER_2"/>
    <property type="match status" value="1"/>
</dbReference>
<sequence>MLQIKNVNLNVGNTALLSNINLTLEQGKIYGVLGPNGAGKTTLFKSMLGLTDFSGEILSDGQPVSSRCFGSLIEYPAFYSRLTVEENLKLHAQYLGLKQPNIEAALKQVNLLDARKKLFSQLSLGMRQRLGIARAFLGDVQYLLLDEPTNGLDPMGIKEIRLLLKERLKSPQHCVLVSSHNLTEIAAVTDVLIFIRGGKIIKIVKNDYNEKELEALYEDIMTSGQREDA</sequence>